<evidence type="ECO:0000256" key="1">
    <source>
        <dbReference type="SAM" id="MobiDB-lite"/>
    </source>
</evidence>
<dbReference type="InterPro" id="IPR024525">
    <property type="entry name" value="DUF3804"/>
</dbReference>
<dbReference type="Pfam" id="PF12707">
    <property type="entry name" value="DUF3804"/>
    <property type="match status" value="1"/>
</dbReference>
<sequence>MTEDSVRAFLTDYFLDSNSLFGKSRDCWETFYEKNHHPDYTHVRNTGGVWTSKDVINVLSSGVLNGKRLLVSIDNVILLAEGRTAVVTYTIDQIFTFKGVENSDRCVYTLVLAEIDGQPKMVQEQRSNGMPIPEPQSRWKTNADTQGHHNHIADYNYGDEQSSSNASVNHVPSRQSRNDNPKHADPPRKPSARRASARNEGAAASDP</sequence>
<evidence type="ECO:0000313" key="2">
    <source>
        <dbReference type="EMBL" id="CAB9499546.1"/>
    </source>
</evidence>
<feature type="compositionally biased region" description="Polar residues" evidence="1">
    <location>
        <begin position="159"/>
        <end position="175"/>
    </location>
</feature>
<protein>
    <recommendedName>
        <fullName evidence="4">NTF2 domain-containing protein</fullName>
    </recommendedName>
</protein>
<gene>
    <name evidence="2" type="ORF">SEMRO_63_G035990.1</name>
</gene>
<feature type="compositionally biased region" description="Basic and acidic residues" evidence="1">
    <location>
        <begin position="176"/>
        <end position="188"/>
    </location>
</feature>
<evidence type="ECO:0008006" key="4">
    <source>
        <dbReference type="Google" id="ProtNLM"/>
    </source>
</evidence>
<accession>A0A9N8DF43</accession>
<keyword evidence="3" id="KW-1185">Reference proteome</keyword>
<dbReference type="Gene3D" id="3.10.450.50">
    <property type="match status" value="1"/>
</dbReference>
<comment type="caution">
    <text evidence="2">The sequence shown here is derived from an EMBL/GenBank/DDBJ whole genome shotgun (WGS) entry which is preliminary data.</text>
</comment>
<proteinExistence type="predicted"/>
<dbReference type="EMBL" id="CAICTM010000062">
    <property type="protein sequence ID" value="CAB9499546.1"/>
    <property type="molecule type" value="Genomic_DNA"/>
</dbReference>
<dbReference type="OrthoDB" id="43873at2759"/>
<organism evidence="2 3">
    <name type="scientific">Seminavis robusta</name>
    <dbReference type="NCBI Taxonomy" id="568900"/>
    <lineage>
        <taxon>Eukaryota</taxon>
        <taxon>Sar</taxon>
        <taxon>Stramenopiles</taxon>
        <taxon>Ochrophyta</taxon>
        <taxon>Bacillariophyta</taxon>
        <taxon>Bacillariophyceae</taxon>
        <taxon>Bacillariophycidae</taxon>
        <taxon>Naviculales</taxon>
        <taxon>Naviculaceae</taxon>
        <taxon>Seminavis</taxon>
    </lineage>
</organism>
<feature type="region of interest" description="Disordered" evidence="1">
    <location>
        <begin position="122"/>
        <end position="207"/>
    </location>
</feature>
<reference evidence="2" key="1">
    <citation type="submission" date="2020-06" db="EMBL/GenBank/DDBJ databases">
        <authorList>
            <consortium name="Plant Systems Biology data submission"/>
        </authorList>
    </citation>
    <scope>NUCLEOTIDE SEQUENCE</scope>
    <source>
        <strain evidence="2">D6</strain>
    </source>
</reference>
<evidence type="ECO:0000313" key="3">
    <source>
        <dbReference type="Proteomes" id="UP001153069"/>
    </source>
</evidence>
<name>A0A9N8DF43_9STRA</name>
<dbReference type="InterPro" id="IPR032710">
    <property type="entry name" value="NTF2-like_dom_sf"/>
</dbReference>
<dbReference type="AlphaFoldDB" id="A0A9N8DF43"/>
<dbReference type="SUPFAM" id="SSF54427">
    <property type="entry name" value="NTF2-like"/>
    <property type="match status" value="1"/>
</dbReference>
<dbReference type="Proteomes" id="UP001153069">
    <property type="component" value="Unassembled WGS sequence"/>
</dbReference>